<dbReference type="SUPFAM" id="SSF46785">
    <property type="entry name" value="Winged helix' DNA-binding domain"/>
    <property type="match status" value="1"/>
</dbReference>
<protein>
    <submittedName>
        <fullName evidence="6">LysR family transcriptional regulator</fullName>
    </submittedName>
</protein>
<evidence type="ECO:0000256" key="4">
    <source>
        <dbReference type="ARBA" id="ARBA00023163"/>
    </source>
</evidence>
<keyword evidence="7" id="KW-1185">Reference proteome</keyword>
<organism evidence="6 7">
    <name type="scientific">Kerstersia gyiorum</name>
    <dbReference type="NCBI Taxonomy" id="206506"/>
    <lineage>
        <taxon>Bacteria</taxon>
        <taxon>Pseudomonadati</taxon>
        <taxon>Pseudomonadota</taxon>
        <taxon>Betaproteobacteria</taxon>
        <taxon>Burkholderiales</taxon>
        <taxon>Alcaligenaceae</taxon>
        <taxon>Kerstersia</taxon>
    </lineage>
</organism>
<dbReference type="PANTHER" id="PTHR30126">
    <property type="entry name" value="HTH-TYPE TRANSCRIPTIONAL REGULATOR"/>
    <property type="match status" value="1"/>
</dbReference>
<comment type="caution">
    <text evidence="6">The sequence shown here is derived from an EMBL/GenBank/DDBJ whole genome shotgun (WGS) entry which is preliminary data.</text>
</comment>
<dbReference type="STRING" id="206506.AAV32_08595"/>
<accession>A0A171KSY2</accession>
<dbReference type="Proteomes" id="UP000078084">
    <property type="component" value="Unassembled WGS sequence"/>
</dbReference>
<dbReference type="InterPro" id="IPR036390">
    <property type="entry name" value="WH_DNA-bd_sf"/>
</dbReference>
<name>A0A171KSY2_9BURK</name>
<sequence>MRITLRQLHIFTAIAEHGSTTAAASSIPLSQSATSAALGELEAMLGASLFDRVGKRLQLNETGRALLDPARSLLDMARTIETHFGMDGGNPGAPLPARIRLGASTTIGNYLMPARIARLLEAHALASVEMRIGNTQEIVGAVLRREVDAGVIEGPCHADELEALPWLSDELVFVVAAHHPLAQPQTPCPLAELRKQRWLLRESGSGTREAVDNVLLPHLGNFDLAVQLGSTEAIKQAAAAGLGIACLSRSAVQDLVDLGRLALLRTALPPLHRQLYRIRHRSKQFSPALALLLEQD</sequence>
<evidence type="ECO:0000256" key="3">
    <source>
        <dbReference type="ARBA" id="ARBA00023125"/>
    </source>
</evidence>
<evidence type="ECO:0000256" key="2">
    <source>
        <dbReference type="ARBA" id="ARBA00023015"/>
    </source>
</evidence>
<keyword evidence="3" id="KW-0238">DNA-binding</keyword>
<comment type="similarity">
    <text evidence="1">Belongs to the LysR transcriptional regulatory family.</text>
</comment>
<dbReference type="GO" id="GO:0000976">
    <property type="term" value="F:transcription cis-regulatory region binding"/>
    <property type="evidence" value="ECO:0007669"/>
    <property type="project" value="TreeGrafter"/>
</dbReference>
<dbReference type="RefSeq" id="WP_068370372.1">
    <property type="nucleotide sequence ID" value="NZ_LBNE01000004.1"/>
</dbReference>
<dbReference type="Gene3D" id="1.10.10.10">
    <property type="entry name" value="Winged helix-like DNA-binding domain superfamily/Winged helix DNA-binding domain"/>
    <property type="match status" value="1"/>
</dbReference>
<dbReference type="InterPro" id="IPR036388">
    <property type="entry name" value="WH-like_DNA-bd_sf"/>
</dbReference>
<dbReference type="GO" id="GO:0003700">
    <property type="term" value="F:DNA-binding transcription factor activity"/>
    <property type="evidence" value="ECO:0007669"/>
    <property type="project" value="InterPro"/>
</dbReference>
<feature type="domain" description="HTH lysR-type" evidence="5">
    <location>
        <begin position="3"/>
        <end position="60"/>
    </location>
</feature>
<evidence type="ECO:0000259" key="5">
    <source>
        <dbReference type="PROSITE" id="PS50931"/>
    </source>
</evidence>
<proteinExistence type="inferred from homology"/>
<dbReference type="NCBIfam" id="NF008095">
    <property type="entry name" value="PRK10837.1"/>
    <property type="match status" value="1"/>
</dbReference>
<dbReference type="EMBL" id="LBNE01000004">
    <property type="protein sequence ID" value="KKO71999.1"/>
    <property type="molecule type" value="Genomic_DNA"/>
</dbReference>
<dbReference type="InterPro" id="IPR000847">
    <property type="entry name" value="LysR_HTH_N"/>
</dbReference>
<dbReference type="CDD" id="cd08420">
    <property type="entry name" value="PBP2_CysL_like"/>
    <property type="match status" value="1"/>
</dbReference>
<dbReference type="Gene3D" id="3.40.190.290">
    <property type="match status" value="1"/>
</dbReference>
<gene>
    <name evidence="6" type="ORF">AAV32_08595</name>
</gene>
<evidence type="ECO:0000256" key="1">
    <source>
        <dbReference type="ARBA" id="ARBA00009437"/>
    </source>
</evidence>
<keyword evidence="2" id="KW-0805">Transcription regulation</keyword>
<dbReference type="Pfam" id="PF00126">
    <property type="entry name" value="HTH_1"/>
    <property type="match status" value="1"/>
</dbReference>
<evidence type="ECO:0000313" key="7">
    <source>
        <dbReference type="Proteomes" id="UP000078084"/>
    </source>
</evidence>
<keyword evidence="4" id="KW-0804">Transcription</keyword>
<dbReference type="InterPro" id="IPR005119">
    <property type="entry name" value="LysR_subst-bd"/>
</dbReference>
<reference evidence="6 7" key="1">
    <citation type="submission" date="2015-04" db="EMBL/GenBank/DDBJ databases">
        <title>Genome sequence of Kerstersia gyiorum CG1.</title>
        <authorList>
            <person name="Greninger A.L."/>
            <person name="Kozyreva V."/>
            <person name="Chaturvedi V."/>
        </authorList>
    </citation>
    <scope>NUCLEOTIDE SEQUENCE [LARGE SCALE GENOMIC DNA]</scope>
    <source>
        <strain evidence="6 7">CG1</strain>
    </source>
</reference>
<dbReference type="SUPFAM" id="SSF53850">
    <property type="entry name" value="Periplasmic binding protein-like II"/>
    <property type="match status" value="1"/>
</dbReference>
<dbReference type="PANTHER" id="PTHR30126:SF94">
    <property type="entry name" value="LYSR FAMILY TRANSCRIPTIONAL REGULATOR"/>
    <property type="match status" value="1"/>
</dbReference>
<dbReference type="PATRIC" id="fig|206506.3.peg.1834"/>
<dbReference type="Pfam" id="PF03466">
    <property type="entry name" value="LysR_substrate"/>
    <property type="match status" value="1"/>
</dbReference>
<dbReference type="PROSITE" id="PS50931">
    <property type="entry name" value="HTH_LYSR"/>
    <property type="match status" value="1"/>
</dbReference>
<dbReference type="AlphaFoldDB" id="A0A171KSY2"/>
<evidence type="ECO:0000313" key="6">
    <source>
        <dbReference type="EMBL" id="KKO71999.1"/>
    </source>
</evidence>
<dbReference type="PRINTS" id="PR00039">
    <property type="entry name" value="HTHLYSR"/>
</dbReference>